<dbReference type="InterPro" id="IPR042099">
    <property type="entry name" value="ANL_N_sf"/>
</dbReference>
<accession>A0A5J6WKR8</accession>
<feature type="domain" description="AMP-dependent synthetase/ligase" evidence="5">
    <location>
        <begin position="120"/>
        <end position="510"/>
    </location>
</feature>
<dbReference type="InterPro" id="IPR020845">
    <property type="entry name" value="AMP-binding_CS"/>
</dbReference>
<protein>
    <submittedName>
        <fullName evidence="7">Acetoacetate--CoA ligase</fullName>
        <ecNumber evidence="7">6.2.1.16</ecNumber>
    </submittedName>
</protein>
<feature type="domain" description="Acetyl-coenzyme A synthetase N-terminal" evidence="6">
    <location>
        <begin position="40"/>
        <end position="96"/>
    </location>
</feature>
<evidence type="ECO:0000256" key="4">
    <source>
        <dbReference type="ARBA" id="ARBA00022840"/>
    </source>
</evidence>
<dbReference type="GO" id="GO:0030729">
    <property type="term" value="F:acetoacetate-CoA ligase activity"/>
    <property type="evidence" value="ECO:0007669"/>
    <property type="project" value="UniProtKB-EC"/>
</dbReference>
<dbReference type="NCBIfam" id="NF002937">
    <property type="entry name" value="PRK03584.1"/>
    <property type="match status" value="1"/>
</dbReference>
<dbReference type="InterPro" id="IPR032387">
    <property type="entry name" value="ACAS_N"/>
</dbReference>
<gene>
    <name evidence="7" type="ORF">FR932_08440</name>
</gene>
<proteinExistence type="inferred from homology"/>
<dbReference type="Proteomes" id="UP000327424">
    <property type="component" value="Chromosome"/>
</dbReference>
<dbReference type="GO" id="GO:0005524">
    <property type="term" value="F:ATP binding"/>
    <property type="evidence" value="ECO:0007669"/>
    <property type="project" value="UniProtKB-KW"/>
</dbReference>
<dbReference type="NCBIfam" id="TIGR01217">
    <property type="entry name" value="ac_ac_CoA_syn"/>
    <property type="match status" value="1"/>
</dbReference>
<name>A0A5J6WKR8_MORMI</name>
<evidence type="ECO:0000313" key="7">
    <source>
        <dbReference type="EMBL" id="QFI37878.1"/>
    </source>
</evidence>
<dbReference type="PANTHER" id="PTHR42921:SF1">
    <property type="entry name" value="ACETOACETYL-COA SYNTHETASE"/>
    <property type="match status" value="1"/>
</dbReference>
<dbReference type="AlphaFoldDB" id="A0A5J6WKR8"/>
<keyword evidence="3" id="KW-0547">Nucleotide-binding</keyword>
<dbReference type="SUPFAM" id="SSF56801">
    <property type="entry name" value="Acetyl-CoA synthetase-like"/>
    <property type="match status" value="1"/>
</dbReference>
<dbReference type="GO" id="GO:0006629">
    <property type="term" value="P:lipid metabolic process"/>
    <property type="evidence" value="ECO:0007669"/>
    <property type="project" value="InterPro"/>
</dbReference>
<dbReference type="Gene3D" id="3.30.300.30">
    <property type="match status" value="1"/>
</dbReference>
<evidence type="ECO:0000259" key="5">
    <source>
        <dbReference type="Pfam" id="PF00501"/>
    </source>
</evidence>
<dbReference type="RefSeq" id="WP_019441086.1">
    <property type="nucleotide sequence ID" value="NZ_ALOE01000013.1"/>
</dbReference>
<evidence type="ECO:0000256" key="2">
    <source>
        <dbReference type="ARBA" id="ARBA00022598"/>
    </source>
</evidence>
<dbReference type="Pfam" id="PF16177">
    <property type="entry name" value="ACAS_N"/>
    <property type="match status" value="1"/>
</dbReference>
<evidence type="ECO:0000256" key="1">
    <source>
        <dbReference type="ARBA" id="ARBA00006432"/>
    </source>
</evidence>
<dbReference type="InterPro" id="IPR000873">
    <property type="entry name" value="AMP-dep_synth/lig_dom"/>
</dbReference>
<dbReference type="KEGG" id="mmaa:FR932_08440"/>
<comment type="similarity">
    <text evidence="1">Belongs to the ATP-dependent AMP-binding enzyme family.</text>
</comment>
<sequence>MTAQSSMPIWTPSQARIDGSNITRYQQFLRDEYSLTFSHYQQLHQWSIDNTAVFWGSLVRFFQLKGHFNLERIFVEDDCFYHCQWFPDSTLNFAENLLYPKNIADLNTVINSNVSNNKNNNNDNKLAIISHGEDGRRSQLSYKQLRDEVTRVAGAIRELGIVKGDRVAAILPNCSEAIVAMLATTSIGAIWSSCSPDFGHQGVLDRFTQIQPKLLFACNGYHYAGKAINITTKVTAITHALPELRQLIIVPYLTAEQIQKSTPPDLAAANVNATDNPAVKHCLWQYFSAAIPRSLSFAAVKFSDPLYILYSSGTTGMPKCIVHSVGGTLLQHVKELALHTDVQVDDRIFYYTTCGWMMWNWLVSSLSQGATLVLFDGSPFHPHKQILFELADTDKVSIFGASAKYYSACDKAALRPVNDYDLRHLKTLLSTGSPLSHESFDYIYQYIKKDLCVSSISGGTDIISCFTLGMPILPVYRGELQCLGLGMDVAFMHSEGSKQVAEGKGELVCRQAFPSMPTGFWQDPGDRKYHHAYFSRFDNIWAHGDYGELIYHYIHPQETLAKSILSQAGSTVASDITEVTGSTEGNIEQIGVIIHGRSDAVLNPGGVRIGTAEIYRQVEKLPEIQESIAIGQQWQDDVRVILFVRLSKEVTLGSQLIRKIKHVIRSNTSPRHVPAKIIAVADIPKTISGKIVELAVRNVVHGIAVTNKDALANPEALALFANLAELQY</sequence>
<keyword evidence="4" id="KW-0067">ATP-binding</keyword>
<organism evidence="7 8">
    <name type="scientific">Moritella marina ATCC 15381</name>
    <dbReference type="NCBI Taxonomy" id="1202962"/>
    <lineage>
        <taxon>Bacteria</taxon>
        <taxon>Pseudomonadati</taxon>
        <taxon>Pseudomonadota</taxon>
        <taxon>Gammaproteobacteria</taxon>
        <taxon>Alteromonadales</taxon>
        <taxon>Moritellaceae</taxon>
        <taxon>Moritella</taxon>
    </lineage>
</organism>
<dbReference type="OrthoDB" id="9803968at2"/>
<dbReference type="Pfam" id="PF00501">
    <property type="entry name" value="AMP-binding"/>
    <property type="match status" value="1"/>
</dbReference>
<keyword evidence="8" id="KW-1185">Reference proteome</keyword>
<dbReference type="Gene3D" id="3.40.50.12780">
    <property type="entry name" value="N-terminal domain of ligase-like"/>
    <property type="match status" value="1"/>
</dbReference>
<reference evidence="7 8" key="1">
    <citation type="submission" date="2019-09" db="EMBL/GenBank/DDBJ databases">
        <title>Hybrid Assembly of the complete Genome of the Deep-Sea Bacterium Moritella marina from long Nanopore and Illumina reads.</title>
        <authorList>
            <person name="Magin S."/>
            <person name="Georgoulis A."/>
            <person name="Papadimitriou K."/>
            <person name="Iliakis G."/>
            <person name="Vorgias C.E."/>
        </authorList>
    </citation>
    <scope>NUCLEOTIDE SEQUENCE [LARGE SCALE GENOMIC DNA]</scope>
    <source>
        <strain evidence="7 8">MP-1</strain>
    </source>
</reference>
<dbReference type="InterPro" id="IPR045851">
    <property type="entry name" value="AMP-bd_C_sf"/>
</dbReference>
<dbReference type="PANTHER" id="PTHR42921">
    <property type="entry name" value="ACETOACETYL-COA SYNTHETASE"/>
    <property type="match status" value="1"/>
</dbReference>
<evidence type="ECO:0000313" key="8">
    <source>
        <dbReference type="Proteomes" id="UP000327424"/>
    </source>
</evidence>
<dbReference type="PROSITE" id="PS00455">
    <property type="entry name" value="AMP_BINDING"/>
    <property type="match status" value="1"/>
</dbReference>
<dbReference type="EC" id="6.2.1.16" evidence="7"/>
<evidence type="ECO:0000256" key="3">
    <source>
        <dbReference type="ARBA" id="ARBA00022741"/>
    </source>
</evidence>
<dbReference type="EMBL" id="CP044399">
    <property type="protein sequence ID" value="QFI37878.1"/>
    <property type="molecule type" value="Genomic_DNA"/>
</dbReference>
<dbReference type="InterPro" id="IPR005914">
    <property type="entry name" value="Acac_CoA_synth"/>
</dbReference>
<keyword evidence="2 7" id="KW-0436">Ligase</keyword>
<evidence type="ECO:0000259" key="6">
    <source>
        <dbReference type="Pfam" id="PF16177"/>
    </source>
</evidence>